<feature type="non-terminal residue" evidence="1">
    <location>
        <position position="1"/>
    </location>
</feature>
<evidence type="ECO:0000313" key="2">
    <source>
        <dbReference type="Proteomes" id="UP000479710"/>
    </source>
</evidence>
<dbReference type="EMBL" id="SPHZ02000005">
    <property type="protein sequence ID" value="KAF0919214.1"/>
    <property type="molecule type" value="Genomic_DNA"/>
</dbReference>
<gene>
    <name evidence="1" type="ORF">E2562_028766</name>
</gene>
<comment type="caution">
    <text evidence="1">The sequence shown here is derived from an EMBL/GenBank/DDBJ whole genome shotgun (WGS) entry which is preliminary data.</text>
</comment>
<protein>
    <submittedName>
        <fullName evidence="1">Uncharacterized protein</fullName>
    </submittedName>
</protein>
<reference evidence="1 2" key="1">
    <citation type="submission" date="2019-11" db="EMBL/GenBank/DDBJ databases">
        <title>Whole genome sequence of Oryza granulata.</title>
        <authorList>
            <person name="Li W."/>
        </authorList>
    </citation>
    <scope>NUCLEOTIDE SEQUENCE [LARGE SCALE GENOMIC DNA]</scope>
    <source>
        <strain evidence="2">cv. Menghai</strain>
        <tissue evidence="1">Leaf</tissue>
    </source>
</reference>
<name>A0A6G1E474_9ORYZ</name>
<organism evidence="1 2">
    <name type="scientific">Oryza meyeriana var. granulata</name>
    <dbReference type="NCBI Taxonomy" id="110450"/>
    <lineage>
        <taxon>Eukaryota</taxon>
        <taxon>Viridiplantae</taxon>
        <taxon>Streptophyta</taxon>
        <taxon>Embryophyta</taxon>
        <taxon>Tracheophyta</taxon>
        <taxon>Spermatophyta</taxon>
        <taxon>Magnoliopsida</taxon>
        <taxon>Liliopsida</taxon>
        <taxon>Poales</taxon>
        <taxon>Poaceae</taxon>
        <taxon>BOP clade</taxon>
        <taxon>Oryzoideae</taxon>
        <taxon>Oryzeae</taxon>
        <taxon>Oryzinae</taxon>
        <taxon>Oryza</taxon>
        <taxon>Oryza meyeriana</taxon>
    </lineage>
</organism>
<dbReference type="AlphaFoldDB" id="A0A6G1E474"/>
<sequence length="60" mass="6941">MYSANPSIYSFIFGRANRHIGRYFFYLASQPSRPFHVSIKMVEQHVTFCLHGVPSEYVVG</sequence>
<proteinExistence type="predicted"/>
<accession>A0A6G1E474</accession>
<dbReference type="Proteomes" id="UP000479710">
    <property type="component" value="Unassembled WGS sequence"/>
</dbReference>
<evidence type="ECO:0000313" key="1">
    <source>
        <dbReference type="EMBL" id="KAF0919214.1"/>
    </source>
</evidence>
<keyword evidence="2" id="KW-1185">Reference proteome</keyword>